<evidence type="ECO:0000313" key="1">
    <source>
        <dbReference type="EMBL" id="KAK9750940.1"/>
    </source>
</evidence>
<comment type="caution">
    <text evidence="1">The sequence shown here is derived from an EMBL/GenBank/DDBJ whole genome shotgun (WGS) entry which is preliminary data.</text>
</comment>
<dbReference type="AlphaFoldDB" id="A0AAW1MST6"/>
<evidence type="ECO:0000313" key="2">
    <source>
        <dbReference type="Proteomes" id="UP001443914"/>
    </source>
</evidence>
<protein>
    <submittedName>
        <fullName evidence="1">Uncharacterized protein</fullName>
    </submittedName>
</protein>
<reference evidence="1" key="1">
    <citation type="submission" date="2024-03" db="EMBL/GenBank/DDBJ databases">
        <title>WGS assembly of Saponaria officinalis var. Norfolk2.</title>
        <authorList>
            <person name="Jenkins J."/>
            <person name="Shu S."/>
            <person name="Grimwood J."/>
            <person name="Barry K."/>
            <person name="Goodstein D."/>
            <person name="Schmutz J."/>
            <person name="Leebens-Mack J."/>
            <person name="Osbourn A."/>
        </authorList>
    </citation>
    <scope>NUCLEOTIDE SEQUENCE [LARGE SCALE GENOMIC DNA]</scope>
    <source>
        <strain evidence="1">JIC</strain>
    </source>
</reference>
<keyword evidence="2" id="KW-1185">Reference proteome</keyword>
<proteinExistence type="predicted"/>
<gene>
    <name evidence="1" type="ORF">RND81_02G231200</name>
</gene>
<accession>A0AAW1MST6</accession>
<name>A0AAW1MST6_SAPOF</name>
<dbReference type="Proteomes" id="UP001443914">
    <property type="component" value="Unassembled WGS sequence"/>
</dbReference>
<organism evidence="1 2">
    <name type="scientific">Saponaria officinalis</name>
    <name type="common">Common soapwort</name>
    <name type="synonym">Lychnis saponaria</name>
    <dbReference type="NCBI Taxonomy" id="3572"/>
    <lineage>
        <taxon>Eukaryota</taxon>
        <taxon>Viridiplantae</taxon>
        <taxon>Streptophyta</taxon>
        <taxon>Embryophyta</taxon>
        <taxon>Tracheophyta</taxon>
        <taxon>Spermatophyta</taxon>
        <taxon>Magnoliopsida</taxon>
        <taxon>eudicotyledons</taxon>
        <taxon>Gunneridae</taxon>
        <taxon>Pentapetalae</taxon>
        <taxon>Caryophyllales</taxon>
        <taxon>Caryophyllaceae</taxon>
        <taxon>Caryophylleae</taxon>
        <taxon>Saponaria</taxon>
    </lineage>
</organism>
<dbReference type="EMBL" id="JBDFQZ010000002">
    <property type="protein sequence ID" value="KAK9750940.1"/>
    <property type="molecule type" value="Genomic_DNA"/>
</dbReference>
<sequence length="102" mass="11623">MGGHNNNGYNSPWDDEFCDNKIYDDQIYTLNKINYNENKSKKSLTKKLSRKFSDSFGKTKEASSNGVDKTKDSFSKGMKKVKLGAASSFSWAAQKFRKSFQK</sequence>